<dbReference type="SUPFAM" id="SSF48452">
    <property type="entry name" value="TPR-like"/>
    <property type="match status" value="1"/>
</dbReference>
<accession>A0A0C2N091</accession>
<name>A0A0C2N091_THEKT</name>
<protein>
    <submittedName>
        <fullName evidence="1">Uncharacterized protein</fullName>
    </submittedName>
</protein>
<dbReference type="InterPro" id="IPR011990">
    <property type="entry name" value="TPR-like_helical_dom_sf"/>
</dbReference>
<sequence length="153" mass="17891">MTVRKADELKKLNKFEEAALRYIEAAELAPHWNVCYLTIISLYEKATECYIKIENIRAYECYNKALDVNIKQEALFEKLYTKGENLRSKHHLEHTCVITKFSAPEIEEKNKRALQEVVHNAVQLRNKARADLDQFIKEQTAKMGQNLIVSYID</sequence>
<comment type="caution">
    <text evidence="1">The sequence shown here is derived from an EMBL/GenBank/DDBJ whole genome shotgun (WGS) entry which is preliminary data.</text>
</comment>
<gene>
    <name evidence="1" type="ORF">RF11_13407</name>
</gene>
<evidence type="ECO:0000313" key="2">
    <source>
        <dbReference type="Proteomes" id="UP000031668"/>
    </source>
</evidence>
<proteinExistence type="predicted"/>
<keyword evidence="2" id="KW-1185">Reference proteome</keyword>
<dbReference type="EMBL" id="JWZT01002277">
    <property type="protein sequence ID" value="KII69790.1"/>
    <property type="molecule type" value="Genomic_DNA"/>
</dbReference>
<evidence type="ECO:0000313" key="1">
    <source>
        <dbReference type="EMBL" id="KII69790.1"/>
    </source>
</evidence>
<dbReference type="Proteomes" id="UP000031668">
    <property type="component" value="Unassembled WGS sequence"/>
</dbReference>
<reference evidence="1 2" key="1">
    <citation type="journal article" date="2014" name="Genome Biol. Evol.">
        <title>The genome of the myxosporean Thelohanellus kitauei shows adaptations to nutrient acquisition within its fish host.</title>
        <authorList>
            <person name="Yang Y."/>
            <person name="Xiong J."/>
            <person name="Zhou Z."/>
            <person name="Huo F."/>
            <person name="Miao W."/>
            <person name="Ran C."/>
            <person name="Liu Y."/>
            <person name="Zhang J."/>
            <person name="Feng J."/>
            <person name="Wang M."/>
            <person name="Wang M."/>
            <person name="Wang L."/>
            <person name="Yao B."/>
        </authorList>
    </citation>
    <scope>NUCLEOTIDE SEQUENCE [LARGE SCALE GENOMIC DNA]</scope>
    <source>
        <strain evidence="1">Wuqing</strain>
    </source>
</reference>
<organism evidence="1 2">
    <name type="scientific">Thelohanellus kitauei</name>
    <name type="common">Myxosporean</name>
    <dbReference type="NCBI Taxonomy" id="669202"/>
    <lineage>
        <taxon>Eukaryota</taxon>
        <taxon>Metazoa</taxon>
        <taxon>Cnidaria</taxon>
        <taxon>Myxozoa</taxon>
        <taxon>Myxosporea</taxon>
        <taxon>Bivalvulida</taxon>
        <taxon>Platysporina</taxon>
        <taxon>Myxobolidae</taxon>
        <taxon>Thelohanellus</taxon>
    </lineage>
</organism>
<dbReference type="AlphaFoldDB" id="A0A0C2N091"/>